<organism evidence="2 3">
    <name type="scientific">Sutterella megalosphaeroides</name>
    <dbReference type="NCBI Taxonomy" id="2494234"/>
    <lineage>
        <taxon>Bacteria</taxon>
        <taxon>Pseudomonadati</taxon>
        <taxon>Pseudomonadota</taxon>
        <taxon>Betaproteobacteria</taxon>
        <taxon>Burkholderiales</taxon>
        <taxon>Sutterellaceae</taxon>
        <taxon>Sutterella</taxon>
    </lineage>
</organism>
<gene>
    <name evidence="2" type="ORF">SUTMEG_10630</name>
</gene>
<dbReference type="EMBL" id="AP018786">
    <property type="protein sequence ID" value="BBF23172.1"/>
    <property type="molecule type" value="Genomic_DNA"/>
</dbReference>
<evidence type="ECO:0000313" key="3">
    <source>
        <dbReference type="Proteomes" id="UP000271003"/>
    </source>
</evidence>
<proteinExistence type="predicted"/>
<reference evidence="2 3" key="1">
    <citation type="journal article" date="2018" name="Int. J. Syst. Evol. Microbiol.">
        <title>Mesosutterella multiformis gen. nov., sp. nov., a member of the family Sutterellaceae and Sutterella megalosphaeroides sp. nov., isolated from human faeces.</title>
        <authorList>
            <person name="Sakamoto M."/>
            <person name="Ikeyama N."/>
            <person name="Kunihiro T."/>
            <person name="Iino T."/>
            <person name="Yuki M."/>
            <person name="Ohkuma M."/>
        </authorList>
    </citation>
    <scope>NUCLEOTIDE SEQUENCE [LARGE SCALE GENOMIC DNA]</scope>
    <source>
        <strain evidence="2 3">6FBBBH3</strain>
    </source>
</reference>
<dbReference type="InterPro" id="IPR002822">
    <property type="entry name" value="Ni_insertion"/>
</dbReference>
<dbReference type="Pfam" id="PF01969">
    <property type="entry name" value="Ni_insertion"/>
    <property type="match status" value="1"/>
</dbReference>
<evidence type="ECO:0008006" key="4">
    <source>
        <dbReference type="Google" id="ProtNLM"/>
    </source>
</evidence>
<protein>
    <recommendedName>
        <fullName evidence="4">LarC family nickel insertion protein</fullName>
    </recommendedName>
</protein>
<evidence type="ECO:0000256" key="1">
    <source>
        <dbReference type="ARBA" id="ARBA00022596"/>
    </source>
</evidence>
<dbReference type="Proteomes" id="UP000271003">
    <property type="component" value="Chromosome"/>
</dbReference>
<keyword evidence="1" id="KW-0533">Nickel</keyword>
<sequence length="248" mass="26344">MPNSIITVRIHAGFNADAFLAGLLALTGQTSGTASAFLAKLFPEVDAEIAFGPRSVRSIAGYTARTVAPEGHVHRHLSDIARILDASRLSSEARAICNRVWETLGKAEARVHGTTLDDVHFHEVGRMANILAVGLAAECWVNLGSPRLVASPIPLGDGTIQCAHGAIPYPAPALFAMLDGVPVRPYGGEGEPVTPTGLAVLLGFGAEFGPWPAMRIETRATVFTLREFDDVPNGSLWAWGTELPKEFA</sequence>
<dbReference type="KEGG" id="sutt:SUTMEG_10630"/>
<evidence type="ECO:0000313" key="2">
    <source>
        <dbReference type="EMBL" id="BBF23172.1"/>
    </source>
</evidence>
<accession>A0A2Z6I9Y5</accession>
<dbReference type="PANTHER" id="PTHR36566">
    <property type="entry name" value="NICKEL INSERTION PROTEIN-RELATED"/>
    <property type="match status" value="1"/>
</dbReference>
<dbReference type="RefSeq" id="WP_120176805.1">
    <property type="nucleotide sequence ID" value="NZ_AP018786.1"/>
</dbReference>
<dbReference type="OrthoDB" id="9765625at2"/>
<dbReference type="AlphaFoldDB" id="A0A2Z6I9Y5"/>
<keyword evidence="3" id="KW-1185">Reference proteome</keyword>
<dbReference type="PANTHER" id="PTHR36566:SF1">
    <property type="entry name" value="PYRIDINIUM-3,5-BISTHIOCARBOXYLIC ACID MONONUCLEOTIDE NICKEL INSERTION PROTEIN"/>
    <property type="match status" value="1"/>
</dbReference>
<name>A0A2Z6I9Y5_9BURK</name>